<sequence length="106" mass="12247">MRYFFIIALDNETTPYYTSIEKEDERKALAAGAQSKARSFCNQRCCSELDIVITSNVTDGFGNSLLVSPREAKYKYSCKTSKITKTDNEKFYIYNPFFELPIPRED</sequence>
<reference evidence="1" key="1">
    <citation type="submission" date="2019-08" db="EMBL/GenBank/DDBJ databases">
        <authorList>
            <person name="Kucharzyk K."/>
            <person name="Murdoch R.W."/>
            <person name="Higgins S."/>
            <person name="Loffler F."/>
        </authorList>
    </citation>
    <scope>NUCLEOTIDE SEQUENCE</scope>
</reference>
<accession>A0A645DID8</accession>
<evidence type="ECO:0000313" key="1">
    <source>
        <dbReference type="EMBL" id="MPM89027.1"/>
    </source>
</evidence>
<organism evidence="1">
    <name type="scientific">bioreactor metagenome</name>
    <dbReference type="NCBI Taxonomy" id="1076179"/>
    <lineage>
        <taxon>unclassified sequences</taxon>
        <taxon>metagenomes</taxon>
        <taxon>ecological metagenomes</taxon>
    </lineage>
</organism>
<dbReference type="AlphaFoldDB" id="A0A645DID8"/>
<name>A0A645DID8_9ZZZZ</name>
<gene>
    <name evidence="1" type="ORF">SDC9_136135</name>
</gene>
<proteinExistence type="predicted"/>
<dbReference type="EMBL" id="VSSQ01036522">
    <property type="protein sequence ID" value="MPM89027.1"/>
    <property type="molecule type" value="Genomic_DNA"/>
</dbReference>
<comment type="caution">
    <text evidence="1">The sequence shown here is derived from an EMBL/GenBank/DDBJ whole genome shotgun (WGS) entry which is preliminary data.</text>
</comment>
<protein>
    <submittedName>
        <fullName evidence="1">Uncharacterized protein</fullName>
    </submittedName>
</protein>